<dbReference type="PANTHER" id="PTHR43201:SF5">
    <property type="entry name" value="MEDIUM-CHAIN ACYL-COA LIGASE ACSF2, MITOCHONDRIAL"/>
    <property type="match status" value="1"/>
</dbReference>
<protein>
    <recommendedName>
        <fullName evidence="7">Cyclohexanecarboxylate-CoA ligase</fullName>
    </recommendedName>
</protein>
<dbReference type="STRING" id="280871.TL10_16375"/>
<keyword evidence="2" id="KW-0436">Ligase</keyword>
<evidence type="ECO:0000259" key="4">
    <source>
        <dbReference type="Pfam" id="PF13193"/>
    </source>
</evidence>
<dbReference type="InterPro" id="IPR020845">
    <property type="entry name" value="AMP-binding_CS"/>
</dbReference>
<evidence type="ECO:0008006" key="7">
    <source>
        <dbReference type="Google" id="ProtNLM"/>
    </source>
</evidence>
<dbReference type="InterPro" id="IPR042099">
    <property type="entry name" value="ANL_N_sf"/>
</dbReference>
<accession>A0A0D1LIN0</accession>
<comment type="similarity">
    <text evidence="1">Belongs to the ATP-dependent AMP-binding enzyme family.</text>
</comment>
<dbReference type="Gene3D" id="3.30.300.30">
    <property type="match status" value="1"/>
</dbReference>
<dbReference type="SUPFAM" id="SSF56801">
    <property type="entry name" value="Acetyl-CoA synthetase-like"/>
    <property type="match status" value="1"/>
</dbReference>
<gene>
    <name evidence="5" type="ORF">TL10_16375</name>
</gene>
<dbReference type="GO" id="GO:0031956">
    <property type="term" value="F:medium-chain fatty acid-CoA ligase activity"/>
    <property type="evidence" value="ECO:0007669"/>
    <property type="project" value="TreeGrafter"/>
</dbReference>
<proteinExistence type="inferred from homology"/>
<dbReference type="InterPro" id="IPR045851">
    <property type="entry name" value="AMP-bd_C_sf"/>
</dbReference>
<dbReference type="PATRIC" id="fig|280871.6.peg.3398"/>
<dbReference type="Pfam" id="PF00501">
    <property type="entry name" value="AMP-binding"/>
    <property type="match status" value="1"/>
</dbReference>
<feature type="domain" description="AMP-binding enzyme C-terminal" evidence="4">
    <location>
        <begin position="436"/>
        <end position="512"/>
    </location>
</feature>
<dbReference type="OrthoDB" id="9803968at2"/>
<name>A0A0D1LIN0_9MYCO</name>
<feature type="domain" description="AMP-dependent synthetase/ligase" evidence="3">
    <location>
        <begin position="28"/>
        <end position="386"/>
    </location>
</feature>
<dbReference type="EMBL" id="JXST01000022">
    <property type="protein sequence ID" value="KIU15876.1"/>
    <property type="molecule type" value="Genomic_DNA"/>
</dbReference>
<dbReference type="InterPro" id="IPR000873">
    <property type="entry name" value="AMP-dep_synth/lig_dom"/>
</dbReference>
<reference evidence="5 6" key="1">
    <citation type="submission" date="2015-01" db="EMBL/GenBank/DDBJ databases">
        <title>Genome sequence of Mycobacterium llatzerense and Mycobacterium immunogenum recovered from brain abscess.</title>
        <authorList>
            <person name="Greninger A.L."/>
            <person name="Langelier C."/>
            <person name="Cunningham G."/>
            <person name="Chiu C.Y."/>
            <person name="Miller S."/>
        </authorList>
    </citation>
    <scope>NUCLEOTIDE SEQUENCE [LARGE SCALE GENOMIC DNA]</scope>
    <source>
        <strain evidence="5 6">CLUC14</strain>
    </source>
</reference>
<sequence length="527" mass="57008">MLVPTRTSDIDYAAIGAWDDRTLYTFLDEAISESPEAPAIRGDGTDVSYAELGRTVSTLAAAITQRWVSRHDVVTVFMPNWPEAVAAIHAVNWAGCVVSPVVTTYRRAELSFILAESGSRVIFIPHVYRGFDYVALLSAVLPDLTDPPVVVVVRPQRTLPEGFYAFDELIGEQLRMDPVGDASDICLLLYTSGTTSRPKGVLHSHQTIVWEMRSIIRELQLGAADSTFMASPIGHLTGIVYGVYLPMLLRQSTSLLDVWEAGAAVERIERHGCRISLGATPFLRGLTTEYERRTEASSLRVFICGGADVPAELVDRSSRVLNCLVTRTYGLSEMPTFSISGAEASLEQRVHTDGRPVSPAEGYVLNGEGGIGELVVRGPELFLGYLDSALNADAFTSDGFFRTGDLVAIDDSGALTVRGRMKDIIIRGGENISALEIENYLHEHPQVLDVAVVGYPDPIMGERVAAYLVVVAGVSGSSIDIGSYLQACGLAAHKRPEQVHIVADLPRNASGKVQKQLLRGAHRGASA</sequence>
<dbReference type="RefSeq" id="WP_052506439.1">
    <property type="nucleotide sequence ID" value="NZ_JXST01000022.1"/>
</dbReference>
<evidence type="ECO:0000313" key="6">
    <source>
        <dbReference type="Proteomes" id="UP000032221"/>
    </source>
</evidence>
<dbReference type="Proteomes" id="UP000032221">
    <property type="component" value="Unassembled WGS sequence"/>
</dbReference>
<dbReference type="Gene3D" id="3.40.50.12780">
    <property type="entry name" value="N-terminal domain of ligase-like"/>
    <property type="match status" value="1"/>
</dbReference>
<comment type="caution">
    <text evidence="5">The sequence shown here is derived from an EMBL/GenBank/DDBJ whole genome shotgun (WGS) entry which is preliminary data.</text>
</comment>
<evidence type="ECO:0000313" key="5">
    <source>
        <dbReference type="EMBL" id="KIU15876.1"/>
    </source>
</evidence>
<organism evidence="5 6">
    <name type="scientific">Mycolicibacterium llatzerense</name>
    <dbReference type="NCBI Taxonomy" id="280871"/>
    <lineage>
        <taxon>Bacteria</taxon>
        <taxon>Bacillati</taxon>
        <taxon>Actinomycetota</taxon>
        <taxon>Actinomycetes</taxon>
        <taxon>Mycobacteriales</taxon>
        <taxon>Mycobacteriaceae</taxon>
        <taxon>Mycolicibacterium</taxon>
    </lineage>
</organism>
<dbReference type="GO" id="GO:0006631">
    <property type="term" value="P:fatty acid metabolic process"/>
    <property type="evidence" value="ECO:0007669"/>
    <property type="project" value="TreeGrafter"/>
</dbReference>
<evidence type="ECO:0000259" key="3">
    <source>
        <dbReference type="Pfam" id="PF00501"/>
    </source>
</evidence>
<dbReference type="Pfam" id="PF13193">
    <property type="entry name" value="AMP-binding_C"/>
    <property type="match status" value="1"/>
</dbReference>
<evidence type="ECO:0000256" key="2">
    <source>
        <dbReference type="ARBA" id="ARBA00022598"/>
    </source>
</evidence>
<keyword evidence="6" id="KW-1185">Reference proteome</keyword>
<dbReference type="InterPro" id="IPR025110">
    <property type="entry name" value="AMP-bd_C"/>
</dbReference>
<dbReference type="AlphaFoldDB" id="A0A0D1LIN0"/>
<dbReference type="PROSITE" id="PS00455">
    <property type="entry name" value="AMP_BINDING"/>
    <property type="match status" value="1"/>
</dbReference>
<evidence type="ECO:0000256" key="1">
    <source>
        <dbReference type="ARBA" id="ARBA00006432"/>
    </source>
</evidence>
<dbReference type="PANTHER" id="PTHR43201">
    <property type="entry name" value="ACYL-COA SYNTHETASE"/>
    <property type="match status" value="1"/>
</dbReference>